<dbReference type="InterPro" id="IPR002372">
    <property type="entry name" value="PQQ_rpt_dom"/>
</dbReference>
<evidence type="ECO:0000313" key="8">
    <source>
        <dbReference type="Proteomes" id="UP001174050"/>
    </source>
</evidence>
<dbReference type="Proteomes" id="UP001174050">
    <property type="component" value="Unassembled WGS sequence"/>
</dbReference>
<organism evidence="7 8">
    <name type="scientific">Streptomyces ficellus</name>
    <dbReference type="NCBI Taxonomy" id="1977088"/>
    <lineage>
        <taxon>Bacteria</taxon>
        <taxon>Bacillati</taxon>
        <taxon>Actinomycetota</taxon>
        <taxon>Actinomycetes</taxon>
        <taxon>Kitasatosporales</taxon>
        <taxon>Streptomycetaceae</taxon>
        <taxon>Streptomyces</taxon>
    </lineage>
</organism>
<gene>
    <name evidence="7" type="ORF">QWM81_01710</name>
</gene>
<accession>A0ABT7YZV3</accession>
<dbReference type="Pfam" id="PF13360">
    <property type="entry name" value="PQQ_2"/>
    <property type="match status" value="1"/>
</dbReference>
<dbReference type="InterPro" id="IPR018391">
    <property type="entry name" value="PQQ_b-propeller_rpt"/>
</dbReference>
<dbReference type="Gene3D" id="2.140.10.10">
    <property type="entry name" value="Quinoprotein alcohol dehydrogenase-like superfamily"/>
    <property type="match status" value="1"/>
</dbReference>
<dbReference type="PANTHER" id="PTHR32303">
    <property type="entry name" value="QUINOPROTEIN ALCOHOL DEHYDROGENASE (CYTOCHROME C)"/>
    <property type="match status" value="1"/>
</dbReference>
<dbReference type="PANTHER" id="PTHR32303:SF10">
    <property type="entry name" value="OUTER MEMBRANE PROTEIN ASSEMBLY FACTOR BAMB"/>
    <property type="match status" value="1"/>
</dbReference>
<dbReference type="EMBL" id="JAUEPL010000002">
    <property type="protein sequence ID" value="MDN3292778.1"/>
    <property type="molecule type" value="Genomic_DNA"/>
</dbReference>
<feature type="domain" description="Pyrrolo-quinoline quinone repeat" evidence="6">
    <location>
        <begin position="432"/>
        <end position="512"/>
    </location>
</feature>
<feature type="domain" description="Pyrrolo-quinoline quinone repeat" evidence="5">
    <location>
        <begin position="64"/>
        <end position="368"/>
    </location>
</feature>
<name>A0ABT7YZV3_9ACTN</name>
<comment type="cofactor">
    <cofactor evidence="1">
        <name>pyrroloquinoline quinone</name>
        <dbReference type="ChEBI" id="CHEBI:58442"/>
    </cofactor>
</comment>
<evidence type="ECO:0000259" key="6">
    <source>
        <dbReference type="Pfam" id="PF13360"/>
    </source>
</evidence>
<keyword evidence="8" id="KW-1185">Reference proteome</keyword>
<evidence type="ECO:0000256" key="3">
    <source>
        <dbReference type="ARBA" id="ARBA00023002"/>
    </source>
</evidence>
<dbReference type="SMART" id="SM00564">
    <property type="entry name" value="PQQ"/>
    <property type="match status" value="7"/>
</dbReference>
<feature type="region of interest" description="Disordered" evidence="4">
    <location>
        <begin position="42"/>
        <end position="79"/>
    </location>
</feature>
<dbReference type="RefSeq" id="WP_290109582.1">
    <property type="nucleotide sequence ID" value="NZ_JAUEPL010000002.1"/>
</dbReference>
<evidence type="ECO:0000256" key="2">
    <source>
        <dbReference type="ARBA" id="ARBA00008156"/>
    </source>
</evidence>
<dbReference type="Pfam" id="PF01011">
    <property type="entry name" value="PQQ"/>
    <property type="match status" value="1"/>
</dbReference>
<evidence type="ECO:0000256" key="1">
    <source>
        <dbReference type="ARBA" id="ARBA00001931"/>
    </source>
</evidence>
<dbReference type="InterPro" id="IPR011047">
    <property type="entry name" value="Quinoprotein_ADH-like_sf"/>
</dbReference>
<proteinExistence type="inferred from homology"/>
<protein>
    <submittedName>
        <fullName evidence="7">PQQ-binding-like beta-propeller repeat protein</fullName>
    </submittedName>
</protein>
<evidence type="ECO:0000259" key="5">
    <source>
        <dbReference type="Pfam" id="PF01011"/>
    </source>
</evidence>
<reference evidence="7" key="1">
    <citation type="submission" date="2023-06" db="EMBL/GenBank/DDBJ databases">
        <title>WGS-Sequencing of Streptomyces ficellus isolate 21 collected from sand in Gara Djebilet Iron Mine in Algeria.</title>
        <authorList>
            <person name="Zegers G.P."/>
            <person name="Gomez A."/>
            <person name="Gueddou A."/>
            <person name="Zahara A.F."/>
            <person name="Worth M."/>
            <person name="Sevigny J.L."/>
            <person name="Tisa L."/>
        </authorList>
    </citation>
    <scope>NUCLEOTIDE SEQUENCE</scope>
    <source>
        <strain evidence="7">AS11</strain>
    </source>
</reference>
<comment type="caution">
    <text evidence="7">The sequence shown here is derived from an EMBL/GenBank/DDBJ whole genome shotgun (WGS) entry which is preliminary data.</text>
</comment>
<sequence length="537" mass="56648">MTANASARARGTRRGRRIAAGRTGLTGLAVLALLVGSGSTGPHSAGAAAPAKPHLRGHEPAADWPIANGDLSNTRATTRTPINSKTVRDLKVKWRLPLTGKPTFAGLMASNPIVVGGTVYAIDLNSNVYAVDKETGRVRWKREFDDPSVGPNGVAYRHGLLLGTTFTSAFALDARTGRTVWSRHLIDAGKGGVDVAPQVYGRTVVVSTVPSTFGTYVPGTMGTVWALDIATGKPKWSFNTVKDGDLWGHPEINSGGGLWFPPAIDSQGRIFLAVGNPAPMPGTPEYPNGSSRPGPNLYTNSLVALDGRTGKLLWYRQALPHDIRDYDLQISPILTTVPIRGKKTGIVIVAGKMGKVFAYRADDGEPLWTRSVGIHLNDEGPLPNEPVTIYPGVLGGVETPMASAEGRVFVPWVDLPSEMSATGGMSYPGTDGGRGGLAAVDTRTGKVQWQRALPQMPLGAATVTNDVVFCPTYDGRVFAFDTRTGKTLWTATTPAGINSFPAVSGDTLLVGAGVAGDSKEAQPALIAYSLEAERPHT</sequence>
<comment type="similarity">
    <text evidence="2">Belongs to the bacterial PQQ dehydrogenase family.</text>
</comment>
<evidence type="ECO:0000256" key="4">
    <source>
        <dbReference type="SAM" id="MobiDB-lite"/>
    </source>
</evidence>
<feature type="compositionally biased region" description="Polar residues" evidence="4">
    <location>
        <begin position="70"/>
        <end position="79"/>
    </location>
</feature>
<dbReference type="SUPFAM" id="SSF50998">
    <property type="entry name" value="Quinoprotein alcohol dehydrogenase-like"/>
    <property type="match status" value="1"/>
</dbReference>
<evidence type="ECO:0000313" key="7">
    <source>
        <dbReference type="EMBL" id="MDN3292778.1"/>
    </source>
</evidence>
<keyword evidence="3" id="KW-0560">Oxidoreductase</keyword>